<dbReference type="RefSeq" id="WP_057623734.1">
    <property type="nucleotide sequence ID" value="NZ_LKHV02000001.1"/>
</dbReference>
<dbReference type="PANTHER" id="PTHR34203:SF15">
    <property type="entry name" value="SLL1173 PROTEIN"/>
    <property type="match status" value="1"/>
</dbReference>
<proteinExistence type="predicted"/>
<dbReference type="InterPro" id="IPR006342">
    <property type="entry name" value="FkbM_mtfrase"/>
</dbReference>
<evidence type="ECO:0000313" key="3">
    <source>
        <dbReference type="EMBL" id="MCS5707708.1"/>
    </source>
</evidence>
<keyword evidence="3" id="KW-0489">Methyltransferase</keyword>
<gene>
    <name evidence="3" type="ORF">CC99x_002185</name>
    <name evidence="2" type="ORF">CC99x_00725</name>
</gene>
<evidence type="ECO:0000313" key="4">
    <source>
        <dbReference type="Proteomes" id="UP000051494"/>
    </source>
</evidence>
<protein>
    <submittedName>
        <fullName evidence="3">FkbM family methyltransferase</fullName>
    </submittedName>
</protein>
<reference evidence="3" key="3">
    <citation type="submission" date="2021-06" db="EMBL/GenBank/DDBJ databases">
        <title>Genomic Description and Analysis of Intracellular Bacteria, Candidatus Berkiella cookevillensis and Candidatus Berkiella aquae.</title>
        <authorList>
            <person name="Kidane D.T."/>
            <person name="Mehari Y.T."/>
            <person name="Rice F.C."/>
            <person name="Arivett B.A."/>
            <person name="Farone A.L."/>
            <person name="Berk S.G."/>
            <person name="Farone M.B."/>
        </authorList>
    </citation>
    <scope>NUCLEOTIDE SEQUENCE</scope>
    <source>
        <strain evidence="3">CC99</strain>
    </source>
</reference>
<dbReference type="OrthoDB" id="4104638at2"/>
<dbReference type="PANTHER" id="PTHR34203">
    <property type="entry name" value="METHYLTRANSFERASE, FKBM FAMILY PROTEIN"/>
    <property type="match status" value="1"/>
</dbReference>
<dbReference type="Pfam" id="PF05050">
    <property type="entry name" value="Methyltransf_21"/>
    <property type="match status" value="1"/>
</dbReference>
<dbReference type="InterPro" id="IPR052514">
    <property type="entry name" value="SAM-dependent_MTase"/>
</dbReference>
<organism evidence="2">
    <name type="scientific">Candidatus Berkiella cookevillensis</name>
    <dbReference type="NCBI Taxonomy" id="437022"/>
    <lineage>
        <taxon>Bacteria</taxon>
        <taxon>Pseudomonadati</taxon>
        <taxon>Pseudomonadota</taxon>
        <taxon>Gammaproteobacteria</taxon>
        <taxon>Candidatus Berkiellales</taxon>
        <taxon>Candidatus Berkiellaceae</taxon>
        <taxon>Candidatus Berkiella</taxon>
    </lineage>
</organism>
<name>A0A0Q9YGN2_9GAMM</name>
<dbReference type="AlphaFoldDB" id="A0A0Q9YGN2"/>
<dbReference type="GO" id="GO:0008168">
    <property type="term" value="F:methyltransferase activity"/>
    <property type="evidence" value="ECO:0007669"/>
    <property type="project" value="UniProtKB-KW"/>
</dbReference>
<dbReference type="Gene3D" id="3.40.50.150">
    <property type="entry name" value="Vaccinia Virus protein VP39"/>
    <property type="match status" value="1"/>
</dbReference>
<dbReference type="InterPro" id="IPR029063">
    <property type="entry name" value="SAM-dependent_MTases_sf"/>
</dbReference>
<dbReference type="Proteomes" id="UP000051494">
    <property type="component" value="Unassembled WGS sequence"/>
</dbReference>
<reference evidence="2" key="1">
    <citation type="submission" date="2015-09" db="EMBL/GenBank/DDBJ databases">
        <title>Draft Genome Sequences of Two Novel Amoeba-resistant Intranuclear Bacteria, Candidatus Berkiella cookevillensis and Candidatus Berkiella aquae.</title>
        <authorList>
            <person name="Mehari Y.T."/>
            <person name="Arivett B.A."/>
            <person name="Farone A.L."/>
            <person name="Gunderson J.H."/>
            <person name="Farone M.B."/>
        </authorList>
    </citation>
    <scope>NUCLEOTIDE SEQUENCE [LARGE SCALE GENOMIC DNA]</scope>
    <source>
        <strain evidence="2">CC99</strain>
    </source>
</reference>
<comment type="caution">
    <text evidence="2">The sequence shown here is derived from an EMBL/GenBank/DDBJ whole genome shotgun (WGS) entry which is preliminary data.</text>
</comment>
<dbReference type="GO" id="GO:0032259">
    <property type="term" value="P:methylation"/>
    <property type="evidence" value="ECO:0007669"/>
    <property type="project" value="UniProtKB-KW"/>
</dbReference>
<dbReference type="NCBIfam" id="TIGR01444">
    <property type="entry name" value="fkbM_fam"/>
    <property type="match status" value="1"/>
</dbReference>
<feature type="domain" description="Methyltransferase FkbM" evidence="1">
    <location>
        <begin position="89"/>
        <end position="243"/>
    </location>
</feature>
<dbReference type="STRING" id="437022.CC99x_00725"/>
<dbReference type="EMBL" id="LKHV02000001">
    <property type="protein sequence ID" value="MCS5707708.1"/>
    <property type="molecule type" value="Genomic_DNA"/>
</dbReference>
<accession>A0A0Q9YGN2</accession>
<evidence type="ECO:0000313" key="2">
    <source>
        <dbReference type="EMBL" id="KRG19711.1"/>
    </source>
</evidence>
<keyword evidence="3" id="KW-0808">Transferase</keyword>
<dbReference type="SUPFAM" id="SSF53335">
    <property type="entry name" value="S-adenosyl-L-methionine-dependent methyltransferases"/>
    <property type="match status" value="1"/>
</dbReference>
<dbReference type="EMBL" id="LKHV01000002">
    <property type="protein sequence ID" value="KRG19711.1"/>
    <property type="molecule type" value="Genomic_DNA"/>
</dbReference>
<reference evidence="3" key="2">
    <citation type="journal article" date="2016" name="Genome Announc.">
        <title>Draft Genome Sequences of Two Novel Amoeba-Resistant Intranuclear Bacteria, 'Candidatus Berkiella cookevillensis' and 'Candidatus Berkiella aquae'.</title>
        <authorList>
            <person name="Mehari Y.T."/>
            <person name="Arivett B.A."/>
            <person name="Farone A.L."/>
            <person name="Gunderson J.H."/>
            <person name="Farone M.B."/>
        </authorList>
    </citation>
    <scope>NUCLEOTIDE SEQUENCE</scope>
    <source>
        <strain evidence="3">CC99</strain>
    </source>
</reference>
<evidence type="ECO:0000259" key="1">
    <source>
        <dbReference type="Pfam" id="PF05050"/>
    </source>
</evidence>
<keyword evidence="4" id="KW-1185">Reference proteome</keyword>
<sequence>MQAVLQIGKYIVQNNDVWNIPIKLMGAVLWQIEKRFIKRIRIKTLFNGQRAYLTPHSPSASCLVYADYPDKPALEKLRSLANDNTIFLDIGANIGFYSLLLRDKVKAVYAFEAHPDTVTLLTNNFTLNQIDTNFVIPKAVADKKSTVHFSNLKAGSPINTIMPDSDKNECIEVPAISLDEFVREKNFSKEHSYMLKLDVEGAEHLVIEGAMHFLTNFSVNTILFESLSPEDDRVVQQLKKLGYCIEPVMQNNFLATR</sequence>